<dbReference type="PANTHER" id="PTHR38978:SF2">
    <property type="entry name" value="DUF2787 DOMAIN-CONTAINING PROTEIN"/>
    <property type="match status" value="1"/>
</dbReference>
<dbReference type="EMBL" id="CP032664">
    <property type="protein sequence ID" value="QQO82112.1"/>
    <property type="molecule type" value="Genomic_DNA"/>
</dbReference>
<evidence type="ECO:0000313" key="1">
    <source>
        <dbReference type="EMBL" id="QQO82112.1"/>
    </source>
</evidence>
<dbReference type="AlphaFoldDB" id="A0A7T8E958"/>
<proteinExistence type="predicted"/>
<name>A0A7T8E958_9GAMM</name>
<dbReference type="Gene3D" id="3.10.450.430">
    <property type="entry name" value="Protein of unknown function DUF2787"/>
    <property type="match status" value="1"/>
</dbReference>
<gene>
    <name evidence="1" type="ORF">D7032_01905</name>
</gene>
<protein>
    <submittedName>
        <fullName evidence="1">DUF2787 domain-containing protein</fullName>
    </submittedName>
</protein>
<dbReference type="RefSeq" id="WP_345861728.1">
    <property type="nucleotide sequence ID" value="NZ_CP032664.1"/>
</dbReference>
<sequence>MTIVPYPHLTLPASFYQLLGSYLNQRVEDIKDSETDMITLHFRDPDYSAEDGGFHPVEIGLERQGNDWQLCYLTDFAWSGGPFPELEKEIDFCFSDDRLYHCFIGSCHLTQANELLQTYLQNFISYVQNEVFKVELKLH</sequence>
<dbReference type="PANTHER" id="PTHR38978">
    <property type="entry name" value="DUF2787 DOMAIN-CONTAINING PROTEIN"/>
    <property type="match status" value="1"/>
</dbReference>
<accession>A0A7T8E958</accession>
<organism evidence="1">
    <name type="scientific">Shewanella algae</name>
    <dbReference type="NCBI Taxonomy" id="38313"/>
    <lineage>
        <taxon>Bacteria</taxon>
        <taxon>Pseudomonadati</taxon>
        <taxon>Pseudomonadota</taxon>
        <taxon>Gammaproteobacteria</taxon>
        <taxon>Alteromonadales</taxon>
        <taxon>Shewanellaceae</taxon>
        <taxon>Shewanella</taxon>
    </lineage>
</organism>
<reference evidence="1" key="1">
    <citation type="submission" date="2018-09" db="EMBL/GenBank/DDBJ databases">
        <title>Genome sequencing and analysis.</title>
        <authorList>
            <person name="Huang Y.-T."/>
        </authorList>
    </citation>
    <scope>NUCLEOTIDE SEQUENCE</scope>
    <source>
        <strain evidence="1">HIDE</strain>
    </source>
</reference>
<dbReference type="Pfam" id="PF10980">
    <property type="entry name" value="DUF2787"/>
    <property type="match status" value="1"/>
</dbReference>
<dbReference type="InterPro" id="IPR021248">
    <property type="entry name" value="DUF2787"/>
</dbReference>